<protein>
    <submittedName>
        <fullName evidence="1">Uncharacterized protein</fullName>
    </submittedName>
</protein>
<gene>
    <name evidence="1" type="ORF">QLX08_007956</name>
</gene>
<comment type="caution">
    <text evidence="1">The sequence shown here is derived from an EMBL/GenBank/DDBJ whole genome shotgun (WGS) entry which is preliminary data.</text>
</comment>
<dbReference type="EMBL" id="JAWNGG020000162">
    <property type="protein sequence ID" value="KAK9298849.1"/>
    <property type="molecule type" value="Genomic_DNA"/>
</dbReference>
<dbReference type="AlphaFoldDB" id="A0AAW0ZN67"/>
<organism evidence="1 2">
    <name type="scientific">Tetragonisca angustula</name>
    <dbReference type="NCBI Taxonomy" id="166442"/>
    <lineage>
        <taxon>Eukaryota</taxon>
        <taxon>Metazoa</taxon>
        <taxon>Ecdysozoa</taxon>
        <taxon>Arthropoda</taxon>
        <taxon>Hexapoda</taxon>
        <taxon>Insecta</taxon>
        <taxon>Pterygota</taxon>
        <taxon>Neoptera</taxon>
        <taxon>Endopterygota</taxon>
        <taxon>Hymenoptera</taxon>
        <taxon>Apocrita</taxon>
        <taxon>Aculeata</taxon>
        <taxon>Apoidea</taxon>
        <taxon>Anthophila</taxon>
        <taxon>Apidae</taxon>
        <taxon>Tetragonisca</taxon>
    </lineage>
</organism>
<name>A0AAW0ZN67_9HYME</name>
<proteinExistence type="predicted"/>
<keyword evidence="2" id="KW-1185">Reference proteome</keyword>
<sequence>MTEHVLNATPEVDDLAASALVIQIFFDSRSLRFDFQQRLVLNPEIPKLFVLVNGSTFQTTKSRNSLFHE</sequence>
<accession>A0AAW0ZN67</accession>
<dbReference type="Proteomes" id="UP001432146">
    <property type="component" value="Unassembled WGS sequence"/>
</dbReference>
<evidence type="ECO:0000313" key="2">
    <source>
        <dbReference type="Proteomes" id="UP001432146"/>
    </source>
</evidence>
<reference evidence="1 2" key="1">
    <citation type="submission" date="2024-05" db="EMBL/GenBank/DDBJ databases">
        <title>The nuclear and mitochondrial genome assemblies of Tetragonisca angustula (Apidae: Meliponini), a tiny yet remarkable pollinator in the Neotropics.</title>
        <authorList>
            <person name="Ferrari R."/>
            <person name="Ricardo P.C."/>
            <person name="Dias F.C."/>
            <person name="Araujo N.S."/>
            <person name="Soares D.O."/>
            <person name="Zhou Q.-S."/>
            <person name="Zhu C.-D."/>
            <person name="Coutinho L."/>
            <person name="Airas M.C."/>
            <person name="Batista T.M."/>
        </authorList>
    </citation>
    <scope>NUCLEOTIDE SEQUENCE [LARGE SCALE GENOMIC DNA]</scope>
    <source>
        <strain evidence="1">ASF017062</strain>
        <tissue evidence="1">Abdomen</tissue>
    </source>
</reference>
<evidence type="ECO:0000313" key="1">
    <source>
        <dbReference type="EMBL" id="KAK9298849.1"/>
    </source>
</evidence>